<dbReference type="AlphaFoldDB" id="A0A238USU0"/>
<dbReference type="Proteomes" id="UP000198397">
    <property type="component" value="Unassembled WGS sequence"/>
</dbReference>
<dbReference type="EMBL" id="FZNQ01000001">
    <property type="protein sequence ID" value="SNR25220.1"/>
    <property type="molecule type" value="Genomic_DNA"/>
</dbReference>
<dbReference type="OrthoDB" id="156190at2157"/>
<reference evidence="1 2" key="1">
    <citation type="submission" date="2017-06" db="EMBL/GenBank/DDBJ databases">
        <authorList>
            <person name="Kim H.J."/>
            <person name="Triplett B.A."/>
        </authorList>
    </citation>
    <scope>NUCLEOTIDE SEQUENCE [LARGE SCALE GENOMIC DNA]</scope>
    <source>
        <strain evidence="1 2">DSM 8800</strain>
    </source>
</reference>
<accession>A0A238USU0</accession>
<keyword evidence="2" id="KW-1185">Reference proteome</keyword>
<name>A0A238USU0_HALVU</name>
<protein>
    <submittedName>
        <fullName evidence="1">Uncharacterized protein</fullName>
    </submittedName>
</protein>
<proteinExistence type="predicted"/>
<dbReference type="RefSeq" id="WP_089383462.1">
    <property type="nucleotide sequence ID" value="NZ_FZNQ01000001.1"/>
</dbReference>
<evidence type="ECO:0000313" key="2">
    <source>
        <dbReference type="Proteomes" id="UP000198397"/>
    </source>
</evidence>
<evidence type="ECO:0000313" key="1">
    <source>
        <dbReference type="EMBL" id="SNR25220.1"/>
    </source>
</evidence>
<organism evidence="1 2">
    <name type="scientific">Halorubrum vacuolatum</name>
    <name type="common">Natronobacterium vacuolatum</name>
    <dbReference type="NCBI Taxonomy" id="63740"/>
    <lineage>
        <taxon>Archaea</taxon>
        <taxon>Methanobacteriati</taxon>
        <taxon>Methanobacteriota</taxon>
        <taxon>Stenosarchaea group</taxon>
        <taxon>Halobacteria</taxon>
        <taxon>Halobacteriales</taxon>
        <taxon>Haloferacaceae</taxon>
        <taxon>Halorubrum</taxon>
    </lineage>
</organism>
<gene>
    <name evidence="1" type="ORF">SAMN06264855_101342</name>
</gene>
<dbReference type="InterPro" id="IPR043814">
    <property type="entry name" value="DUF5796"/>
</dbReference>
<sequence>MSTHAHGDVPPTSIGIELREEGVVVEYLDGRTTLYRGVPEAVEGSFITGPGKETHVLVTDPTETEGVMTYVNDYKTDDEILRDSGVGRVILEDGEREEVFPGVIVGRKGQRNEVVADPEVAGGRVFVFVEDEWQEASYELLAPPEDGLDAYR</sequence>
<dbReference type="Pfam" id="PF19109">
    <property type="entry name" value="DUF5796"/>
    <property type="match status" value="1"/>
</dbReference>